<dbReference type="InterPro" id="IPR013783">
    <property type="entry name" value="Ig-like_fold"/>
</dbReference>
<dbReference type="Gene3D" id="3.40.50.1820">
    <property type="entry name" value="alpha/beta hydrolase"/>
    <property type="match status" value="1"/>
</dbReference>
<dbReference type="EMBL" id="BAAADD010000007">
    <property type="protein sequence ID" value="GAA0577278.1"/>
    <property type="molecule type" value="Genomic_DNA"/>
</dbReference>
<dbReference type="PANTHER" id="PTHR48098">
    <property type="entry name" value="ENTEROCHELIN ESTERASE-RELATED"/>
    <property type="match status" value="1"/>
</dbReference>
<comment type="caution">
    <text evidence="1">The sequence shown here is derived from an EMBL/GenBank/DDBJ whole genome shotgun (WGS) entry which is preliminary data.</text>
</comment>
<dbReference type="CDD" id="cd02858">
    <property type="entry name" value="E_set_Esterase_N"/>
    <property type="match status" value="1"/>
</dbReference>
<dbReference type="InterPro" id="IPR000801">
    <property type="entry name" value="Esterase-like"/>
</dbReference>
<dbReference type="Pfam" id="PF00756">
    <property type="entry name" value="Esterase"/>
    <property type="match status" value="1"/>
</dbReference>
<evidence type="ECO:0000313" key="1">
    <source>
        <dbReference type="EMBL" id="GAA0577278.1"/>
    </source>
</evidence>
<dbReference type="Proteomes" id="UP001499951">
    <property type="component" value="Unassembled WGS sequence"/>
</dbReference>
<dbReference type="InterPro" id="IPR050583">
    <property type="entry name" value="Mycobacterial_A85_antigen"/>
</dbReference>
<name>A0ABP3Q354_9PROT</name>
<dbReference type="InterPro" id="IPR014756">
    <property type="entry name" value="Ig_E-set"/>
</dbReference>
<evidence type="ECO:0000313" key="2">
    <source>
        <dbReference type="Proteomes" id="UP001499951"/>
    </source>
</evidence>
<dbReference type="Gene3D" id="2.60.40.10">
    <property type="entry name" value="Immunoglobulins"/>
    <property type="match status" value="1"/>
</dbReference>
<dbReference type="SUPFAM" id="SSF81296">
    <property type="entry name" value="E set domains"/>
    <property type="match status" value="1"/>
</dbReference>
<protein>
    <submittedName>
        <fullName evidence="1">Alpha/beta hydrolase-fold protein</fullName>
    </submittedName>
</protein>
<dbReference type="PANTHER" id="PTHR48098:SF1">
    <property type="entry name" value="DIACYLGLYCEROL ACYLTRANSFERASE_MYCOLYLTRANSFERASE AG85A"/>
    <property type="match status" value="1"/>
</dbReference>
<sequence>MRSTFILAPGRALIANQQSKNQTHIARELITMHHRAFAAANGILFALLLSVGAAAAETGAPAIKDDFKPSSLNQPGQQYPQVNSQGYARFRIEAPDAKSVAVTLGLGGSGGTVLTKSADGAWTGTTAGPLDEGFHYYHLKMDGGVFNDPGTQNFYGSVRWESGIEIPAHDQDFYALKNVPHGKVQQILFNSPSTNTQRRAFVYTPPGYDKDTSARYPVLYLQHGWGEDETAWSVQGHANLIMDNLIAEGKAKPFIIVMTYGMTNDVKFGKLFTFDIKPFQTVLVNELIPYVDSHFRTIADQPHRAMAGLSMGGVETKMITFANLDTFSRIALLSGGTVSMEDVDKAPGFREKVKLVFVSFGSREIPDGKTGFPGAPKIDPKANADALKKAGINSIFYVSPNTAHEFLSWRRSLRELAPVLFKD</sequence>
<organism evidence="1 2">
    <name type="scientific">Rhizomicrobium electricum</name>
    <dbReference type="NCBI Taxonomy" id="480070"/>
    <lineage>
        <taxon>Bacteria</taxon>
        <taxon>Pseudomonadati</taxon>
        <taxon>Pseudomonadota</taxon>
        <taxon>Alphaproteobacteria</taxon>
        <taxon>Micropepsales</taxon>
        <taxon>Micropepsaceae</taxon>
        <taxon>Rhizomicrobium</taxon>
    </lineage>
</organism>
<gene>
    <name evidence="1" type="ORF">GCM10008942_27680</name>
</gene>
<keyword evidence="1" id="KW-0378">Hydrolase</keyword>
<reference evidence="2" key="1">
    <citation type="journal article" date="2019" name="Int. J. Syst. Evol. Microbiol.">
        <title>The Global Catalogue of Microorganisms (GCM) 10K type strain sequencing project: providing services to taxonomists for standard genome sequencing and annotation.</title>
        <authorList>
            <consortium name="The Broad Institute Genomics Platform"/>
            <consortium name="The Broad Institute Genome Sequencing Center for Infectious Disease"/>
            <person name="Wu L."/>
            <person name="Ma J."/>
        </authorList>
    </citation>
    <scope>NUCLEOTIDE SEQUENCE [LARGE SCALE GENOMIC DNA]</scope>
    <source>
        <strain evidence="2">JCM 15089</strain>
    </source>
</reference>
<dbReference type="SUPFAM" id="SSF53474">
    <property type="entry name" value="alpha/beta-Hydrolases"/>
    <property type="match status" value="1"/>
</dbReference>
<proteinExistence type="predicted"/>
<dbReference type="GO" id="GO:0016787">
    <property type="term" value="F:hydrolase activity"/>
    <property type="evidence" value="ECO:0007669"/>
    <property type="project" value="UniProtKB-KW"/>
</dbReference>
<dbReference type="InterPro" id="IPR029058">
    <property type="entry name" value="AB_hydrolase_fold"/>
</dbReference>
<keyword evidence="2" id="KW-1185">Reference proteome</keyword>
<accession>A0ABP3Q354</accession>